<evidence type="ECO:0000256" key="3">
    <source>
        <dbReference type="ARBA" id="ARBA00022833"/>
    </source>
</evidence>
<dbReference type="SUPFAM" id="SSF144232">
    <property type="entry name" value="HIT/MYND zinc finger-like"/>
    <property type="match status" value="1"/>
</dbReference>
<dbReference type="Pfam" id="PF01753">
    <property type="entry name" value="zf-MYND"/>
    <property type="match status" value="1"/>
</dbReference>
<dbReference type="VEuPathDB" id="FungiDB:BD410DRAFT_776398"/>
<evidence type="ECO:0000313" key="6">
    <source>
        <dbReference type="EMBL" id="TDL17260.1"/>
    </source>
</evidence>
<dbReference type="Proteomes" id="UP000294933">
    <property type="component" value="Unassembled WGS sequence"/>
</dbReference>
<reference evidence="6 7" key="1">
    <citation type="submission" date="2018-06" db="EMBL/GenBank/DDBJ databases">
        <title>A transcriptomic atlas of mushroom development highlights an independent origin of complex multicellularity.</title>
        <authorList>
            <consortium name="DOE Joint Genome Institute"/>
            <person name="Krizsan K."/>
            <person name="Almasi E."/>
            <person name="Merenyi Z."/>
            <person name="Sahu N."/>
            <person name="Viragh M."/>
            <person name="Koszo T."/>
            <person name="Mondo S."/>
            <person name="Kiss B."/>
            <person name="Balint B."/>
            <person name="Kues U."/>
            <person name="Barry K."/>
            <person name="Hegedus J.C."/>
            <person name="Henrissat B."/>
            <person name="Johnson J."/>
            <person name="Lipzen A."/>
            <person name="Ohm R."/>
            <person name="Nagy I."/>
            <person name="Pangilinan J."/>
            <person name="Yan J."/>
            <person name="Xiong Y."/>
            <person name="Grigoriev I.V."/>
            <person name="Hibbett D.S."/>
            <person name="Nagy L.G."/>
        </authorList>
    </citation>
    <scope>NUCLEOTIDE SEQUENCE [LARGE SCALE GENOMIC DNA]</scope>
    <source>
        <strain evidence="6 7">SZMC22713</strain>
    </source>
</reference>
<evidence type="ECO:0000256" key="1">
    <source>
        <dbReference type="ARBA" id="ARBA00022723"/>
    </source>
</evidence>
<dbReference type="PROSITE" id="PS50865">
    <property type="entry name" value="ZF_MYND_2"/>
    <property type="match status" value="1"/>
</dbReference>
<evidence type="ECO:0000313" key="7">
    <source>
        <dbReference type="Proteomes" id="UP000294933"/>
    </source>
</evidence>
<evidence type="ECO:0000256" key="4">
    <source>
        <dbReference type="PROSITE-ProRule" id="PRU00134"/>
    </source>
</evidence>
<dbReference type="EMBL" id="ML170225">
    <property type="protein sequence ID" value="TDL17260.1"/>
    <property type="molecule type" value="Genomic_DNA"/>
</dbReference>
<name>A0A4Y7PRX2_9AGAM</name>
<dbReference type="Gene3D" id="6.10.140.2220">
    <property type="match status" value="1"/>
</dbReference>
<evidence type="ECO:0000256" key="2">
    <source>
        <dbReference type="ARBA" id="ARBA00022771"/>
    </source>
</evidence>
<keyword evidence="7" id="KW-1185">Reference proteome</keyword>
<gene>
    <name evidence="6" type="ORF">BD410DRAFT_776398</name>
</gene>
<accession>A0A4Y7PRX2</accession>
<proteinExistence type="predicted"/>
<evidence type="ECO:0000259" key="5">
    <source>
        <dbReference type="PROSITE" id="PS50865"/>
    </source>
</evidence>
<feature type="domain" description="MYND-type" evidence="5">
    <location>
        <begin position="302"/>
        <end position="336"/>
    </location>
</feature>
<dbReference type="AlphaFoldDB" id="A0A4Y7PRX2"/>
<keyword evidence="1" id="KW-0479">Metal-binding</keyword>
<dbReference type="STRING" id="50990.A0A4Y7PRX2"/>
<dbReference type="OrthoDB" id="432970at2759"/>
<organism evidence="6 7">
    <name type="scientific">Rickenella mellea</name>
    <dbReference type="NCBI Taxonomy" id="50990"/>
    <lineage>
        <taxon>Eukaryota</taxon>
        <taxon>Fungi</taxon>
        <taxon>Dikarya</taxon>
        <taxon>Basidiomycota</taxon>
        <taxon>Agaricomycotina</taxon>
        <taxon>Agaricomycetes</taxon>
        <taxon>Hymenochaetales</taxon>
        <taxon>Rickenellaceae</taxon>
        <taxon>Rickenella</taxon>
    </lineage>
</organism>
<sequence>MEGETIDLHDLATVLLRERLLTEPRFKNCRLREVNDGSRPLDCLPPHLHLQAMEAMPIPRAAYFLLDDSETEEIETGQTSTVTDVIEPSTFKHPNFTSTSTSPLSDTELETIFWQCKDHDSGYVLAHSMQIVLDSFPESTKLCVQTSRGLSIVCGAHEFWIVESPIKLHQPSFICKSTTGTQPQLGPAIVGYVLDELPLVCLIFGGEEAAEYSTDIYGRVMLDLAAPMLGMRGLGGEIFAMERLRDYQHEILSRVAYEYDELRHSGRIRSPPDSQKLEEANQLANRVRARLEKIMEGTETFCGYCGKVNPAMRCFRCKQTQYCTDACQNNAWKYHKTCDDEVMVCLWNVTCFLSFDDVLCILIVSCFVFL</sequence>
<keyword evidence="3" id="KW-0862">Zinc</keyword>
<dbReference type="InterPro" id="IPR002893">
    <property type="entry name" value="Znf_MYND"/>
</dbReference>
<dbReference type="GO" id="GO:0008270">
    <property type="term" value="F:zinc ion binding"/>
    <property type="evidence" value="ECO:0007669"/>
    <property type="project" value="UniProtKB-KW"/>
</dbReference>
<protein>
    <recommendedName>
        <fullName evidence="5">MYND-type domain-containing protein</fullName>
    </recommendedName>
</protein>
<keyword evidence="2 4" id="KW-0863">Zinc-finger</keyword>